<keyword evidence="7" id="KW-1185">Reference proteome</keyword>
<evidence type="ECO:0000256" key="3">
    <source>
        <dbReference type="PROSITE-ProRule" id="PRU00023"/>
    </source>
</evidence>
<feature type="region of interest" description="Disordered" evidence="5">
    <location>
        <begin position="354"/>
        <end position="380"/>
    </location>
</feature>
<gene>
    <name evidence="6" type="ORF">Ljor_2784</name>
</gene>
<keyword evidence="1" id="KW-0677">Repeat</keyword>
<accession>A0A0W0VEC2</accession>
<feature type="repeat" description="ANK" evidence="3">
    <location>
        <begin position="677"/>
        <end position="709"/>
    </location>
</feature>
<dbReference type="PATRIC" id="fig|456.5.peg.2984"/>
<dbReference type="PROSITE" id="PS50297">
    <property type="entry name" value="ANK_REP_REGION"/>
    <property type="match status" value="3"/>
</dbReference>
<feature type="repeat" description="ANK" evidence="3">
    <location>
        <begin position="574"/>
        <end position="606"/>
    </location>
</feature>
<keyword evidence="2 3" id="KW-0040">ANK repeat</keyword>
<sequence>MIIRTKQFKRVFNDDLFPANESERYVYSMAIAGSILRDYKGVPTSRDPIIVEGGKHRLHLRYIWTAFMVYGEESPKKFKRSAIKMSKYFSVNTEMEIGLFWDTFKENSLYKTVFRLDDTFFPRSDEPPLTLNDYPIAFYKHFPDTVRTIEEQEAFLLREKAEAEEQEKRNKEIRSKILEERQRNIPHRPLHKILNGELFPEKFSPPGSYRYNEDRIKYSLSLALSVLLQLKEPPTEENPIVLRCEDIEQSIHVLIAFLVLGIYSQNGHLGPKFKFDSSSIHLEGRLAEYISTHRVYVNGRYYNTLDSDAKAVDEKVQDYFIRNVNLQNFPEQYEGISVTDFEVIEQEVLRAKQEKEEKRVREDEERAREEEKRTEEEKRRQIEREELRKIEIEQEKIKEEQQRLYEAKFQVTFEYDRIRQENDKLRTENTKKLFNELSKENPSFFVIGGLINEGVNINSTNHNKQTPLMFALYSEKFTVAELLLRHGADPTIRDASGMQAKDLAPEGSALQELVIKNQCRGQLSQVVSIEAQKEQQIVCLHFSFLNEAEQVDAKLSTIKGQLQSGVDINFQGSNGYTALMFASENQNEQLVQYLLNEGASPLITNDYGQKASDLVTQSSPLYELLKKAEMRVELEKLPDREKYSILLCEKVKSRNVCAQEIDELVDSGADLNYQNSKGYSVLMLAVDAEQDRITEYLLRCGANPLLKNTKGKTARQLASMSSPIYNLLKGYELLFAATLNDLPRIKFLLRTDTLIIDFQGENGFSALLIAVEQGFAEIVEYLLKQGASFEVTLDNGHGVFDLATDETIIKMLQHRENMFVEPVEQEPEEIDTEKKFNKHSFFNQSTPTLDDETKITSLIV</sequence>
<feature type="coiled-coil region" evidence="4">
    <location>
        <begin position="146"/>
        <end position="183"/>
    </location>
</feature>
<organism evidence="6 7">
    <name type="scientific">Legionella jordanis</name>
    <dbReference type="NCBI Taxonomy" id="456"/>
    <lineage>
        <taxon>Bacteria</taxon>
        <taxon>Pseudomonadati</taxon>
        <taxon>Pseudomonadota</taxon>
        <taxon>Gammaproteobacteria</taxon>
        <taxon>Legionellales</taxon>
        <taxon>Legionellaceae</taxon>
        <taxon>Legionella</taxon>
    </lineage>
</organism>
<dbReference type="OrthoDB" id="5650969at2"/>
<proteinExistence type="predicted"/>
<evidence type="ECO:0000313" key="6">
    <source>
        <dbReference type="EMBL" id="KTD18478.1"/>
    </source>
</evidence>
<dbReference type="Pfam" id="PF12796">
    <property type="entry name" value="Ank_2"/>
    <property type="match status" value="1"/>
</dbReference>
<name>A0A0W0VEC2_9GAMM</name>
<reference evidence="6 7" key="1">
    <citation type="submission" date="2015-11" db="EMBL/GenBank/DDBJ databases">
        <title>Genomic analysis of 38 Legionella species identifies large and diverse effector repertoires.</title>
        <authorList>
            <person name="Burstein D."/>
            <person name="Amaro F."/>
            <person name="Zusman T."/>
            <person name="Lifshitz Z."/>
            <person name="Cohen O."/>
            <person name="Gilbert J.A."/>
            <person name="Pupko T."/>
            <person name="Shuman H.A."/>
            <person name="Segal G."/>
        </authorList>
    </citation>
    <scope>NUCLEOTIDE SEQUENCE [LARGE SCALE GENOMIC DNA]</scope>
    <source>
        <strain evidence="6 7">BL-540</strain>
    </source>
</reference>
<dbReference type="InterPro" id="IPR036770">
    <property type="entry name" value="Ankyrin_rpt-contain_sf"/>
</dbReference>
<dbReference type="Gene3D" id="1.25.40.20">
    <property type="entry name" value="Ankyrin repeat-containing domain"/>
    <property type="match status" value="4"/>
</dbReference>
<dbReference type="RefSeq" id="WP_058472138.1">
    <property type="nucleotide sequence ID" value="NZ_CAAAIC010000005.1"/>
</dbReference>
<dbReference type="SMART" id="SM00248">
    <property type="entry name" value="ANK"/>
    <property type="match status" value="4"/>
</dbReference>
<dbReference type="Pfam" id="PF00023">
    <property type="entry name" value="Ank"/>
    <property type="match status" value="3"/>
</dbReference>
<evidence type="ECO:0000256" key="2">
    <source>
        <dbReference type="ARBA" id="ARBA00023043"/>
    </source>
</evidence>
<evidence type="ECO:0000313" key="7">
    <source>
        <dbReference type="Proteomes" id="UP000055035"/>
    </source>
</evidence>
<feature type="repeat" description="ANK" evidence="3">
    <location>
        <begin position="762"/>
        <end position="794"/>
    </location>
</feature>
<dbReference type="Proteomes" id="UP000055035">
    <property type="component" value="Unassembled WGS sequence"/>
</dbReference>
<evidence type="ECO:0000256" key="5">
    <source>
        <dbReference type="SAM" id="MobiDB-lite"/>
    </source>
</evidence>
<dbReference type="InterPro" id="IPR002110">
    <property type="entry name" value="Ankyrin_rpt"/>
</dbReference>
<keyword evidence="4" id="KW-0175">Coiled coil</keyword>
<dbReference type="SUPFAM" id="SSF48403">
    <property type="entry name" value="Ankyrin repeat"/>
    <property type="match status" value="1"/>
</dbReference>
<feature type="repeat" description="ANK" evidence="3">
    <location>
        <begin position="463"/>
        <end position="495"/>
    </location>
</feature>
<dbReference type="AlphaFoldDB" id="A0A0W0VEC2"/>
<dbReference type="STRING" id="456.Ljor_2784"/>
<protein>
    <submittedName>
        <fullName evidence="6">Interaptin</fullName>
    </submittedName>
</protein>
<evidence type="ECO:0000256" key="1">
    <source>
        <dbReference type="ARBA" id="ARBA00022737"/>
    </source>
</evidence>
<dbReference type="EMBL" id="LNYJ01000011">
    <property type="protein sequence ID" value="KTD18478.1"/>
    <property type="molecule type" value="Genomic_DNA"/>
</dbReference>
<evidence type="ECO:0000256" key="4">
    <source>
        <dbReference type="SAM" id="Coils"/>
    </source>
</evidence>
<dbReference type="PROSITE" id="PS50088">
    <property type="entry name" value="ANK_REPEAT"/>
    <property type="match status" value="4"/>
</dbReference>
<comment type="caution">
    <text evidence="6">The sequence shown here is derived from an EMBL/GenBank/DDBJ whole genome shotgun (WGS) entry which is preliminary data.</text>
</comment>
<dbReference type="PANTHER" id="PTHR24171">
    <property type="entry name" value="ANKYRIN REPEAT DOMAIN-CONTAINING PROTEIN 39-RELATED"/>
    <property type="match status" value="1"/>
</dbReference>